<dbReference type="SUPFAM" id="SSF57716">
    <property type="entry name" value="Glucocorticoid receptor-like (DNA-binding domain)"/>
    <property type="match status" value="1"/>
</dbReference>
<dbReference type="AlphaFoldDB" id="A0A0K9PFT1"/>
<evidence type="ECO:0000256" key="9">
    <source>
        <dbReference type="ARBA" id="ARBA00022840"/>
    </source>
</evidence>
<protein>
    <recommendedName>
        <fullName evidence="2 11">Thymidine kinase</fullName>
        <ecNumber evidence="2 11">2.7.1.21</ecNumber>
    </recommendedName>
</protein>
<dbReference type="InterPro" id="IPR001267">
    <property type="entry name" value="Thymidine_kinase"/>
</dbReference>
<keyword evidence="14" id="KW-1185">Reference proteome</keyword>
<dbReference type="InterPro" id="IPR027417">
    <property type="entry name" value="P-loop_NTPase"/>
</dbReference>
<keyword evidence="9 11" id="KW-0067">ATP-binding</keyword>
<dbReference type="InterPro" id="IPR020633">
    <property type="entry name" value="Thymidine_kinase_CS"/>
</dbReference>
<dbReference type="Gene3D" id="3.30.60.20">
    <property type="match status" value="1"/>
</dbReference>
<dbReference type="OrthoDB" id="439028at2759"/>
<keyword evidence="6 11" id="KW-0547">Nucleotide-binding</keyword>
<dbReference type="STRING" id="29655.A0A0K9PFT1"/>
<dbReference type="OMA" id="EAYEPRC"/>
<evidence type="ECO:0000256" key="4">
    <source>
        <dbReference type="ARBA" id="ARBA00022679"/>
    </source>
</evidence>
<dbReference type="PANTHER" id="PTHR11441">
    <property type="entry name" value="THYMIDINE KINASE"/>
    <property type="match status" value="1"/>
</dbReference>
<evidence type="ECO:0000256" key="5">
    <source>
        <dbReference type="ARBA" id="ARBA00022723"/>
    </source>
</evidence>
<dbReference type="Pfam" id="PF00265">
    <property type="entry name" value="TK"/>
    <property type="match status" value="1"/>
</dbReference>
<dbReference type="GO" id="GO:0005524">
    <property type="term" value="F:ATP binding"/>
    <property type="evidence" value="ECO:0007669"/>
    <property type="project" value="UniProtKB-KW"/>
</dbReference>
<gene>
    <name evidence="13" type="ORF">ZOSMA_258G00220</name>
</gene>
<organism evidence="13 14">
    <name type="scientific">Zostera marina</name>
    <name type="common">Eelgrass</name>
    <dbReference type="NCBI Taxonomy" id="29655"/>
    <lineage>
        <taxon>Eukaryota</taxon>
        <taxon>Viridiplantae</taxon>
        <taxon>Streptophyta</taxon>
        <taxon>Embryophyta</taxon>
        <taxon>Tracheophyta</taxon>
        <taxon>Spermatophyta</taxon>
        <taxon>Magnoliopsida</taxon>
        <taxon>Liliopsida</taxon>
        <taxon>Zosteraceae</taxon>
        <taxon>Zostera</taxon>
    </lineage>
</organism>
<evidence type="ECO:0000256" key="6">
    <source>
        <dbReference type="ARBA" id="ARBA00022741"/>
    </source>
</evidence>
<dbReference type="GO" id="GO:0006950">
    <property type="term" value="P:response to stress"/>
    <property type="evidence" value="ECO:0007669"/>
    <property type="project" value="UniProtKB-ARBA"/>
</dbReference>
<keyword evidence="7 11" id="KW-0418">Kinase</keyword>
<dbReference type="Proteomes" id="UP000036987">
    <property type="component" value="Unassembled WGS sequence"/>
</dbReference>
<evidence type="ECO:0000256" key="1">
    <source>
        <dbReference type="ARBA" id="ARBA00007587"/>
    </source>
</evidence>
<dbReference type="GO" id="GO:0046872">
    <property type="term" value="F:metal ion binding"/>
    <property type="evidence" value="ECO:0007669"/>
    <property type="project" value="UniProtKB-KW"/>
</dbReference>
<accession>A0A0K9PFT1</accession>
<dbReference type="GO" id="GO:0046104">
    <property type="term" value="P:thymidine metabolic process"/>
    <property type="evidence" value="ECO:0000318"/>
    <property type="project" value="GO_Central"/>
</dbReference>
<reference evidence="14" key="1">
    <citation type="journal article" date="2016" name="Nature">
        <title>The genome of the seagrass Zostera marina reveals angiosperm adaptation to the sea.</title>
        <authorList>
            <person name="Olsen J.L."/>
            <person name="Rouze P."/>
            <person name="Verhelst B."/>
            <person name="Lin Y.-C."/>
            <person name="Bayer T."/>
            <person name="Collen J."/>
            <person name="Dattolo E."/>
            <person name="De Paoli E."/>
            <person name="Dittami S."/>
            <person name="Maumus F."/>
            <person name="Michel G."/>
            <person name="Kersting A."/>
            <person name="Lauritano C."/>
            <person name="Lohaus R."/>
            <person name="Toepel M."/>
            <person name="Tonon T."/>
            <person name="Vanneste K."/>
            <person name="Amirebrahimi M."/>
            <person name="Brakel J."/>
            <person name="Bostroem C."/>
            <person name="Chovatia M."/>
            <person name="Grimwood J."/>
            <person name="Jenkins J.W."/>
            <person name="Jueterbock A."/>
            <person name="Mraz A."/>
            <person name="Stam W.T."/>
            <person name="Tice H."/>
            <person name="Bornberg-Bauer E."/>
            <person name="Green P.J."/>
            <person name="Pearson G.A."/>
            <person name="Procaccini G."/>
            <person name="Duarte C.M."/>
            <person name="Schmutz J."/>
            <person name="Reusch T.B.H."/>
            <person name="Van de Peer Y."/>
        </authorList>
    </citation>
    <scope>NUCLEOTIDE SEQUENCE [LARGE SCALE GENOMIC DNA]</scope>
    <source>
        <strain evidence="14">cv. Finnish</strain>
    </source>
</reference>
<dbReference type="PROSITE" id="PS00603">
    <property type="entry name" value="TK_CELLULAR_TYPE"/>
    <property type="match status" value="1"/>
</dbReference>
<comment type="similarity">
    <text evidence="1 12">Belongs to the thymidine kinase family.</text>
</comment>
<keyword evidence="8" id="KW-0862">Zinc</keyword>
<sequence>MRSLVSLFAPPCSPSSYFHLKSSQISHLLPVYASKSDYIAPSSLRLRALQTSTSGENEGSRAGAIHVIIGPMFAGKTTALLRRMKEESCNGRDVTIVKSNQDDRYGLDCVVSHGGVKMACWALSNLSSFASKIGADAYGKLDVIGIDEAQFFEDLYEFCRDAADHHGKTVVVAGLDGDYLRRSFGSMLDIIPLADSVTKLSAHCRLCNKRAFFTLRKTKQTKTQIVGGADIYMPVCRKHYIDGQFIKNTTNLVLKTTPKDQQFCL</sequence>
<dbReference type="Gene3D" id="3.40.50.300">
    <property type="entry name" value="P-loop containing nucleotide triphosphate hydrolases"/>
    <property type="match status" value="1"/>
</dbReference>
<evidence type="ECO:0000313" key="13">
    <source>
        <dbReference type="EMBL" id="KMZ67824.1"/>
    </source>
</evidence>
<keyword evidence="5" id="KW-0479">Metal-binding</keyword>
<evidence type="ECO:0000256" key="8">
    <source>
        <dbReference type="ARBA" id="ARBA00022833"/>
    </source>
</evidence>
<dbReference type="GO" id="GO:0071897">
    <property type="term" value="P:DNA biosynthetic process"/>
    <property type="evidence" value="ECO:0007669"/>
    <property type="project" value="UniProtKB-KW"/>
</dbReference>
<keyword evidence="3 11" id="KW-0237">DNA synthesis</keyword>
<dbReference type="GO" id="GO:0042802">
    <property type="term" value="F:identical protein binding"/>
    <property type="evidence" value="ECO:0007669"/>
    <property type="project" value="UniProtKB-ARBA"/>
</dbReference>
<keyword evidence="4 11" id="KW-0808">Transferase</keyword>
<dbReference type="GO" id="GO:0004797">
    <property type="term" value="F:thymidine kinase activity"/>
    <property type="evidence" value="ECO:0000318"/>
    <property type="project" value="GO_Central"/>
</dbReference>
<evidence type="ECO:0000256" key="3">
    <source>
        <dbReference type="ARBA" id="ARBA00022634"/>
    </source>
</evidence>
<evidence type="ECO:0000256" key="12">
    <source>
        <dbReference type="RuleBase" id="RU004165"/>
    </source>
</evidence>
<evidence type="ECO:0000256" key="11">
    <source>
        <dbReference type="RuleBase" id="RU000544"/>
    </source>
</evidence>
<comment type="caution">
    <text evidence="13">The sequence shown here is derived from an EMBL/GenBank/DDBJ whole genome shotgun (WGS) entry which is preliminary data.</text>
</comment>
<dbReference type="EC" id="2.7.1.21" evidence="2 11"/>
<dbReference type="FunFam" id="3.40.50.300:FF:000948">
    <property type="entry name" value="Thymidine kinase"/>
    <property type="match status" value="1"/>
</dbReference>
<proteinExistence type="inferred from homology"/>
<evidence type="ECO:0000256" key="10">
    <source>
        <dbReference type="ARBA" id="ARBA00048254"/>
    </source>
</evidence>
<evidence type="ECO:0000313" key="14">
    <source>
        <dbReference type="Proteomes" id="UP000036987"/>
    </source>
</evidence>
<name>A0A0K9PFT1_ZOSMR</name>
<dbReference type="EMBL" id="LFYR01000884">
    <property type="protein sequence ID" value="KMZ67824.1"/>
    <property type="molecule type" value="Genomic_DNA"/>
</dbReference>
<evidence type="ECO:0000256" key="2">
    <source>
        <dbReference type="ARBA" id="ARBA00012118"/>
    </source>
</evidence>
<evidence type="ECO:0000256" key="7">
    <source>
        <dbReference type="ARBA" id="ARBA00022777"/>
    </source>
</evidence>
<dbReference type="SUPFAM" id="SSF52540">
    <property type="entry name" value="P-loop containing nucleoside triphosphate hydrolases"/>
    <property type="match status" value="1"/>
</dbReference>
<dbReference type="FunFam" id="3.30.60.20:FF:000051">
    <property type="entry name" value="Thymidine kinase"/>
    <property type="match status" value="1"/>
</dbReference>
<dbReference type="PANTHER" id="PTHR11441:SF0">
    <property type="entry name" value="THYMIDINE KINASE, CYTOSOLIC"/>
    <property type="match status" value="1"/>
</dbReference>
<comment type="catalytic activity">
    <reaction evidence="10 11">
        <text>thymidine + ATP = dTMP + ADP + H(+)</text>
        <dbReference type="Rhea" id="RHEA:19129"/>
        <dbReference type="ChEBI" id="CHEBI:15378"/>
        <dbReference type="ChEBI" id="CHEBI:17748"/>
        <dbReference type="ChEBI" id="CHEBI:30616"/>
        <dbReference type="ChEBI" id="CHEBI:63528"/>
        <dbReference type="ChEBI" id="CHEBI:456216"/>
        <dbReference type="EC" id="2.7.1.21"/>
    </reaction>
</comment>